<dbReference type="EMBL" id="BK015467">
    <property type="protein sequence ID" value="DAE08282.1"/>
    <property type="molecule type" value="Genomic_DNA"/>
</dbReference>
<proteinExistence type="predicted"/>
<accession>A0A8S5PN48</accession>
<evidence type="ECO:0000313" key="1">
    <source>
        <dbReference type="EMBL" id="DAE08282.1"/>
    </source>
</evidence>
<protein>
    <submittedName>
        <fullName evidence="1">Uncharacterized protein</fullName>
    </submittedName>
</protein>
<name>A0A8S5PN48_9CAUD</name>
<sequence>MCHLFSIFHLYGINEVYENKKSGIYSHSKA</sequence>
<reference evidence="1" key="1">
    <citation type="journal article" date="2021" name="Proc. Natl. Acad. Sci. U.S.A.">
        <title>A Catalog of Tens of Thousands of Viruses from Human Metagenomes Reveals Hidden Associations with Chronic Diseases.</title>
        <authorList>
            <person name="Tisza M.J."/>
            <person name="Buck C.B."/>
        </authorList>
    </citation>
    <scope>NUCLEOTIDE SEQUENCE</scope>
    <source>
        <strain evidence="1">CtnsL8</strain>
    </source>
</reference>
<organism evidence="1">
    <name type="scientific">Siphoviridae sp. ctnsL8</name>
    <dbReference type="NCBI Taxonomy" id="2825666"/>
    <lineage>
        <taxon>Viruses</taxon>
        <taxon>Duplodnaviria</taxon>
        <taxon>Heunggongvirae</taxon>
        <taxon>Uroviricota</taxon>
        <taxon>Caudoviricetes</taxon>
    </lineage>
</organism>